<organism evidence="2 3">
    <name type="scientific">Ilumatobacter coccineus (strain NBRC 103263 / KCTC 29153 / YM16-304)</name>
    <dbReference type="NCBI Taxonomy" id="1313172"/>
    <lineage>
        <taxon>Bacteria</taxon>
        <taxon>Bacillati</taxon>
        <taxon>Actinomycetota</taxon>
        <taxon>Acidimicrobiia</taxon>
        <taxon>Acidimicrobiales</taxon>
        <taxon>Ilumatobacteraceae</taxon>
        <taxon>Ilumatobacter</taxon>
    </lineage>
</organism>
<name>A0A6C7EC14_ILUCY</name>
<sequence>MLEAESLAAADRQLRSAYERQPADPRLVQSARRLAAETAPAWQLATTSTAPTSVPQQVAGLSAC</sequence>
<evidence type="ECO:0000313" key="3">
    <source>
        <dbReference type="Proteomes" id="UP000011863"/>
    </source>
</evidence>
<accession>A0A6C7EC14</accession>
<dbReference type="AlphaFoldDB" id="A0A6C7EC14"/>
<proteinExistence type="predicted"/>
<evidence type="ECO:0000256" key="1">
    <source>
        <dbReference type="SAM" id="MobiDB-lite"/>
    </source>
</evidence>
<dbReference type="EMBL" id="AP012057">
    <property type="protein sequence ID" value="BAN02675.1"/>
    <property type="molecule type" value="Genomic_DNA"/>
</dbReference>
<feature type="region of interest" description="Disordered" evidence="1">
    <location>
        <begin position="1"/>
        <end position="25"/>
    </location>
</feature>
<dbReference type="Proteomes" id="UP000011863">
    <property type="component" value="Chromosome"/>
</dbReference>
<reference evidence="2 3" key="1">
    <citation type="journal article" date="2013" name="Int. J. Syst. Evol. Microbiol.">
        <title>Ilumatobacter nonamiense sp. nov. and Ilumatobacter coccineum sp. nov., isolated from seashore sand.</title>
        <authorList>
            <person name="Matsumoto A."/>
            <person name="Kasai H."/>
            <person name="Matsuo Y."/>
            <person name="Shizuri Y."/>
            <person name="Ichikawa N."/>
            <person name="Fujita N."/>
            <person name="Omura S."/>
            <person name="Takahashi Y."/>
        </authorList>
    </citation>
    <scope>NUCLEOTIDE SEQUENCE [LARGE SCALE GENOMIC DNA]</scope>
    <source>
        <strain evidence="3">NBRC 103263 / KCTC 29153 / YM16-304</strain>
    </source>
</reference>
<keyword evidence="3" id="KW-1185">Reference proteome</keyword>
<gene>
    <name evidence="2" type="ORF">YM304_23610</name>
</gene>
<evidence type="ECO:0000313" key="2">
    <source>
        <dbReference type="EMBL" id="BAN02675.1"/>
    </source>
</evidence>
<feature type="compositionally biased region" description="Basic and acidic residues" evidence="1">
    <location>
        <begin position="12"/>
        <end position="23"/>
    </location>
</feature>
<protein>
    <submittedName>
        <fullName evidence="2">Uncharacterized protein</fullName>
    </submittedName>
</protein>
<dbReference type="KEGG" id="aym:YM304_23610"/>